<dbReference type="Pfam" id="PF09820">
    <property type="entry name" value="AAA-ATPase_like"/>
    <property type="match status" value="1"/>
</dbReference>
<keyword evidence="4" id="KW-1185">Reference proteome</keyword>
<proteinExistence type="predicted"/>
<evidence type="ECO:0000313" key="3">
    <source>
        <dbReference type="EMBL" id="CAH0386941.1"/>
    </source>
</evidence>
<feature type="chain" id="PRO_5040160663" description="AAA-ATPase-like domain-containing protein" evidence="1">
    <location>
        <begin position="21"/>
        <end position="643"/>
    </location>
</feature>
<dbReference type="EMBL" id="OU963864">
    <property type="protein sequence ID" value="CAH0386941.1"/>
    <property type="molecule type" value="Genomic_DNA"/>
</dbReference>
<feature type="domain" description="AAA-ATPase-like" evidence="2">
    <location>
        <begin position="165"/>
        <end position="311"/>
    </location>
</feature>
<feature type="signal peptide" evidence="1">
    <location>
        <begin position="1"/>
        <end position="20"/>
    </location>
</feature>
<gene>
    <name evidence="3" type="ORF">BEMITA_LOCUS6004</name>
</gene>
<dbReference type="Proteomes" id="UP001152759">
    <property type="component" value="Chromosome 3"/>
</dbReference>
<evidence type="ECO:0000313" key="4">
    <source>
        <dbReference type="Proteomes" id="UP001152759"/>
    </source>
</evidence>
<organism evidence="3 4">
    <name type="scientific">Bemisia tabaci</name>
    <name type="common">Sweetpotato whitefly</name>
    <name type="synonym">Aleurodes tabaci</name>
    <dbReference type="NCBI Taxonomy" id="7038"/>
    <lineage>
        <taxon>Eukaryota</taxon>
        <taxon>Metazoa</taxon>
        <taxon>Ecdysozoa</taxon>
        <taxon>Arthropoda</taxon>
        <taxon>Hexapoda</taxon>
        <taxon>Insecta</taxon>
        <taxon>Pterygota</taxon>
        <taxon>Neoptera</taxon>
        <taxon>Paraneoptera</taxon>
        <taxon>Hemiptera</taxon>
        <taxon>Sternorrhyncha</taxon>
        <taxon>Aleyrodoidea</taxon>
        <taxon>Aleyrodidae</taxon>
        <taxon>Aleyrodinae</taxon>
        <taxon>Bemisia</taxon>
    </lineage>
</organism>
<evidence type="ECO:0000259" key="2">
    <source>
        <dbReference type="Pfam" id="PF09820"/>
    </source>
</evidence>
<sequence length="643" mass="74287">MILVLELLVIFISVVSNTDGESGILKNLAQTSSFIDKSLLIKYILDGRRHIYIEAPPGFGKTTNLQLVQDFFTMEIDSYGYSINAGKLLKTDKIFQDVLQKYRERHENTSTERTASKNETVSESAPVNVTKPINAVGDYLKNYVTFSKPRLKILEDWPELFESHFARYPVLMVDFGVLSTDSYLDYESSFTIMVSRLFEQFNYLLLSKRLTKLTKDEFLLFRDGYKELSIGEVALGGEKLVHQLSYHHQQKAIVLVDNFDIPIRKALFAQKLDDESFTRIVENVCRFVKLLVKSEDVFRTVVTGNLRINITDGLVHLPVFEDKFLHQYYGLIEDDVFELARRFNKEKHIAEVRTWYSGYRSERKGHNIYNTRSTLSYFQTGQLKPYRNESVNFKTMKTLLNFERLGREIEDAFDNKTRLLIRQKIPLRALEQLRRSIFELKQTSSVVHRDLILQILLDHGFYTVYDGNRLSVPNLETKLDINNLIFDRAYYITKLNITNQTIDDFVQSIERITGEEASLHNFSVAVTELFKYRLPRGTRELAHTLLTLAADDSKFSIQSGWGTLESDRQDVLVRRSTEMGIVIGILTGSVTDDALKPVFDRCLQEFPECKSRVAILLGLKSRGSLGDLEVLYAFDNRTRVDTR</sequence>
<keyword evidence="1" id="KW-0732">Signal</keyword>
<protein>
    <recommendedName>
        <fullName evidence="2">AAA-ATPase-like domain-containing protein</fullName>
    </recommendedName>
</protein>
<accession>A0A9P0AB84</accession>
<dbReference type="PANTHER" id="PTHR34825">
    <property type="entry name" value="CONSERVED PROTEIN, WITH A WEAK D-GALACTARATE DEHYDRATASE/ALTRONATE HYDROLASE DOMAIN"/>
    <property type="match status" value="1"/>
</dbReference>
<evidence type="ECO:0000256" key="1">
    <source>
        <dbReference type="SAM" id="SignalP"/>
    </source>
</evidence>
<dbReference type="PANTHER" id="PTHR34825:SF1">
    <property type="entry name" value="AAA-ATPASE-LIKE DOMAIN-CONTAINING PROTEIN"/>
    <property type="match status" value="1"/>
</dbReference>
<dbReference type="InterPro" id="IPR018631">
    <property type="entry name" value="AAA-ATPase-like_dom"/>
</dbReference>
<dbReference type="AlphaFoldDB" id="A0A9P0AB84"/>
<name>A0A9P0AB84_BEMTA</name>
<reference evidence="3" key="1">
    <citation type="submission" date="2021-12" db="EMBL/GenBank/DDBJ databases">
        <authorList>
            <person name="King R."/>
        </authorList>
    </citation>
    <scope>NUCLEOTIDE SEQUENCE</scope>
</reference>